<dbReference type="Gene3D" id="3.90.1150.200">
    <property type="match status" value="1"/>
</dbReference>
<gene>
    <name evidence="2" type="ORF">C8N46_101760</name>
</gene>
<keyword evidence="3" id="KW-1185">Reference proteome</keyword>
<dbReference type="SUPFAM" id="SSF159888">
    <property type="entry name" value="YdhG-like"/>
    <property type="match status" value="1"/>
</dbReference>
<accession>A0A2T6C741</accession>
<evidence type="ECO:0000259" key="1">
    <source>
        <dbReference type="Pfam" id="PF08818"/>
    </source>
</evidence>
<dbReference type="Pfam" id="PF08818">
    <property type="entry name" value="DUF1801"/>
    <property type="match status" value="1"/>
</dbReference>
<dbReference type="EMBL" id="QBKT01000001">
    <property type="protein sequence ID" value="PTX64149.1"/>
    <property type="molecule type" value="Genomic_DNA"/>
</dbReference>
<dbReference type="Proteomes" id="UP000244090">
    <property type="component" value="Unassembled WGS sequence"/>
</dbReference>
<comment type="caution">
    <text evidence="2">The sequence shown here is derived from an EMBL/GenBank/DDBJ whole genome shotgun (WGS) entry which is preliminary data.</text>
</comment>
<sequence>MAKKTLVNSQTDKDVYAFVEAISNEKRKADAKVLLEVFKEVTGKEPKIWGTSIIGYGKYSYQRKNGDEFEWFNTGFSPGKAHLSLYMMYDVKTEAELLENLGKYSIGKGCLYIKKLEDVNMDILKQLIEKSDRWER</sequence>
<organism evidence="2 3">
    <name type="scientific">Kordia periserrulae</name>
    <dbReference type="NCBI Taxonomy" id="701523"/>
    <lineage>
        <taxon>Bacteria</taxon>
        <taxon>Pseudomonadati</taxon>
        <taxon>Bacteroidota</taxon>
        <taxon>Flavobacteriia</taxon>
        <taxon>Flavobacteriales</taxon>
        <taxon>Flavobacteriaceae</taxon>
        <taxon>Kordia</taxon>
    </lineage>
</organism>
<evidence type="ECO:0000313" key="2">
    <source>
        <dbReference type="EMBL" id="PTX64149.1"/>
    </source>
</evidence>
<proteinExistence type="predicted"/>
<protein>
    <submittedName>
        <fullName evidence="2">Uncharacterized protein DUF1801</fullName>
    </submittedName>
</protein>
<feature type="domain" description="YdhG-like" evidence="1">
    <location>
        <begin position="27"/>
        <end position="130"/>
    </location>
</feature>
<evidence type="ECO:0000313" key="3">
    <source>
        <dbReference type="Proteomes" id="UP000244090"/>
    </source>
</evidence>
<dbReference type="OrthoDB" id="5951444at2"/>
<dbReference type="InterPro" id="IPR014922">
    <property type="entry name" value="YdhG-like"/>
</dbReference>
<reference evidence="2 3" key="1">
    <citation type="submission" date="2018-04" db="EMBL/GenBank/DDBJ databases">
        <title>Genomic Encyclopedia of Archaeal and Bacterial Type Strains, Phase II (KMG-II): from individual species to whole genera.</title>
        <authorList>
            <person name="Goeker M."/>
        </authorList>
    </citation>
    <scope>NUCLEOTIDE SEQUENCE [LARGE SCALE GENOMIC DNA]</scope>
    <source>
        <strain evidence="2 3">DSM 25731</strain>
    </source>
</reference>
<name>A0A2T6C741_9FLAO</name>
<dbReference type="AlphaFoldDB" id="A0A2T6C741"/>
<dbReference type="RefSeq" id="WP_108113493.1">
    <property type="nucleotide sequence ID" value="NZ_QBKT01000001.1"/>
</dbReference>